<accession>A0A8B8CUE2</accession>
<proteinExistence type="predicted"/>
<feature type="compositionally biased region" description="Acidic residues" evidence="1">
    <location>
        <begin position="47"/>
        <end position="62"/>
    </location>
</feature>
<dbReference type="AlphaFoldDB" id="A0A8B8CUE2"/>
<feature type="region of interest" description="Disordered" evidence="1">
    <location>
        <begin position="39"/>
        <end position="65"/>
    </location>
</feature>
<dbReference type="Proteomes" id="UP000694844">
    <property type="component" value="Chromosome 2"/>
</dbReference>
<organism evidence="2 3">
    <name type="scientific">Crassostrea virginica</name>
    <name type="common">Eastern oyster</name>
    <dbReference type="NCBI Taxonomy" id="6565"/>
    <lineage>
        <taxon>Eukaryota</taxon>
        <taxon>Metazoa</taxon>
        <taxon>Spiralia</taxon>
        <taxon>Lophotrochozoa</taxon>
        <taxon>Mollusca</taxon>
        <taxon>Bivalvia</taxon>
        <taxon>Autobranchia</taxon>
        <taxon>Pteriomorphia</taxon>
        <taxon>Ostreida</taxon>
        <taxon>Ostreoidea</taxon>
        <taxon>Ostreidae</taxon>
        <taxon>Crassostrea</taxon>
    </lineage>
</organism>
<reference evidence="3" key="1">
    <citation type="submission" date="2025-08" db="UniProtKB">
        <authorList>
            <consortium name="RefSeq"/>
        </authorList>
    </citation>
    <scope>IDENTIFICATION</scope>
    <source>
        <tissue evidence="3">Whole sample</tissue>
    </source>
</reference>
<keyword evidence="2" id="KW-1185">Reference proteome</keyword>
<dbReference type="KEGG" id="cvn:111122165"/>
<evidence type="ECO:0000313" key="3">
    <source>
        <dbReference type="RefSeq" id="XP_022319477.1"/>
    </source>
</evidence>
<name>A0A8B8CUE2_CRAVI</name>
<dbReference type="GeneID" id="111122165"/>
<evidence type="ECO:0000313" key="2">
    <source>
        <dbReference type="Proteomes" id="UP000694844"/>
    </source>
</evidence>
<protein>
    <submittedName>
        <fullName evidence="3">Uncharacterized protein LOC111122165</fullName>
    </submittedName>
</protein>
<dbReference type="RefSeq" id="XP_022319477.1">
    <property type="nucleotide sequence ID" value="XM_022463769.1"/>
</dbReference>
<sequence length="163" mass="18965">MEIEEKHLNNEYFDICDDHCYSKGLKRSFLEDHQGQAEIYSSCPSDSDNESYDSSEEEEEQEGVLSGRRIVELGFLATKLDEGCSKCSSELKLYQQLSKCFSKDLIFCPLYEKVQSPYLQDKIQCFDTLTSLYRLRNPFGSLFSLRMQSLLIKLLIWEMIFSS</sequence>
<evidence type="ECO:0000256" key="1">
    <source>
        <dbReference type="SAM" id="MobiDB-lite"/>
    </source>
</evidence>
<gene>
    <name evidence="3" type="primary">LOC111122165</name>
</gene>